<sequence length="380" mass="43648">MSYLPLTADFRSIILGDIPLIDVRAPVEFARGAFPGAVNLPLMNDEERRLVGTCYTHEGHEAAVALGHRLVNAQVRAPRIDAWAQFTRTHENALLYCFRGGMRSQISQQWLFDHHGIVIPRLEGGYKALRRYLLEQLEQEIPAHFAARALPLVLAGRTGTGKTILIRQMEHAIDLEDIAHHRGSAFGRYLTPQPSQIDFENRLAWKLIQLLHRQPGQVIFEDESQAVGAVNIPAPFFEVLKNAARVVVESSLEERIERTVQEYVTESQQRYAESGDLDCQRWKTWMHANFHRIRKRLGMERYGRVAEAFDRAMVSQEAIGIPAAHREWVRIMLSEYYDPMYDYQMERAASRVLFRGPAEQVLEFLAMSAQQRHHTRVLPC</sequence>
<dbReference type="RefSeq" id="WP_013505613.1">
    <property type="nucleotide sequence ID" value="NC_014836.1"/>
</dbReference>
<dbReference type="SUPFAM" id="SSF52821">
    <property type="entry name" value="Rhodanese/Cell cycle control phosphatase"/>
    <property type="match status" value="1"/>
</dbReference>
<dbReference type="NCBIfam" id="NF008751">
    <property type="entry name" value="PRK11784.1-3"/>
    <property type="match status" value="1"/>
</dbReference>
<reference evidence="3 4" key="1">
    <citation type="submission" date="2010-12" db="EMBL/GenBank/DDBJ databases">
        <title>Complete sequence of Desulfurispirillum indicum S5.</title>
        <authorList>
            <consortium name="US DOE Joint Genome Institute"/>
            <person name="Lucas S."/>
            <person name="Copeland A."/>
            <person name="Lapidus A."/>
            <person name="Cheng J.-F."/>
            <person name="Goodwin L."/>
            <person name="Pitluck S."/>
            <person name="Chertkov O."/>
            <person name="Held B."/>
            <person name="Detter J.C."/>
            <person name="Han C."/>
            <person name="Tapia R."/>
            <person name="Land M."/>
            <person name="Hauser L."/>
            <person name="Kyrpides N."/>
            <person name="Ivanova N."/>
            <person name="Mikhailova N."/>
            <person name="Haggblom M."/>
            <person name="Rauschenbach I."/>
            <person name="Bini E."/>
            <person name="Woyke T."/>
        </authorList>
    </citation>
    <scope>NUCLEOTIDE SEQUENCE [LARGE SCALE GENOMIC DNA]</scope>
    <source>
        <strain evidence="4">ATCC BAA-1389 / DSM 22839 / S5</strain>
    </source>
</reference>
<dbReference type="GO" id="GO:0002098">
    <property type="term" value="P:tRNA wobble uridine modification"/>
    <property type="evidence" value="ECO:0007669"/>
    <property type="project" value="InterPro"/>
</dbReference>
<dbReference type="Pfam" id="PF26341">
    <property type="entry name" value="AAA_SelU"/>
    <property type="match status" value="1"/>
</dbReference>
<dbReference type="InterPro" id="IPR058840">
    <property type="entry name" value="AAA_SelU"/>
</dbReference>
<gene>
    <name evidence="3" type="ordered locus">Selin_0995</name>
</gene>
<dbReference type="SUPFAM" id="SSF52540">
    <property type="entry name" value="P-loop containing nucleoside triphosphate hydrolases"/>
    <property type="match status" value="1"/>
</dbReference>
<evidence type="ECO:0000259" key="2">
    <source>
        <dbReference type="PROSITE" id="PS50206"/>
    </source>
</evidence>
<dbReference type="PANTHER" id="PTHR30401:SF0">
    <property type="entry name" value="TRNA 2-SELENOURIDINE SYNTHASE"/>
    <property type="match status" value="1"/>
</dbReference>
<dbReference type="NCBIfam" id="NF008750">
    <property type="entry name" value="PRK11784.1-2"/>
    <property type="match status" value="1"/>
</dbReference>
<dbReference type="PROSITE" id="PS50206">
    <property type="entry name" value="RHODANESE_3"/>
    <property type="match status" value="1"/>
</dbReference>
<dbReference type="KEGG" id="din:Selin_0995"/>
<accession>E6W369</accession>
<dbReference type="Gene3D" id="3.40.250.10">
    <property type="entry name" value="Rhodanese-like domain"/>
    <property type="match status" value="1"/>
</dbReference>
<dbReference type="HOGENOM" id="CLU_043456_1_0_0"/>
<feature type="domain" description="Rhodanese" evidence="2">
    <location>
        <begin position="14"/>
        <end position="138"/>
    </location>
</feature>
<dbReference type="CDD" id="cd01520">
    <property type="entry name" value="RHOD_YbbB"/>
    <property type="match status" value="1"/>
</dbReference>
<dbReference type="EMBL" id="CP002432">
    <property type="protein sequence ID" value="ADU65730.1"/>
    <property type="molecule type" value="Genomic_DNA"/>
</dbReference>
<evidence type="ECO:0000256" key="1">
    <source>
        <dbReference type="ARBA" id="ARBA00023266"/>
    </source>
</evidence>
<dbReference type="STRING" id="653733.Selin_0995"/>
<dbReference type="Proteomes" id="UP000002572">
    <property type="component" value="Chromosome"/>
</dbReference>
<dbReference type="HAMAP" id="MF_01622">
    <property type="entry name" value="tRNA_sel_U_synth"/>
    <property type="match status" value="1"/>
</dbReference>
<dbReference type="SMART" id="SM00450">
    <property type="entry name" value="RHOD"/>
    <property type="match status" value="1"/>
</dbReference>
<dbReference type="InterPro" id="IPR001763">
    <property type="entry name" value="Rhodanese-like_dom"/>
</dbReference>
<dbReference type="PANTHER" id="PTHR30401">
    <property type="entry name" value="TRNA 2-SELENOURIDINE SYNTHASE"/>
    <property type="match status" value="1"/>
</dbReference>
<dbReference type="AlphaFoldDB" id="E6W369"/>
<dbReference type="FunCoup" id="E6W369">
    <property type="interactions" value="9"/>
</dbReference>
<keyword evidence="4" id="KW-1185">Reference proteome</keyword>
<dbReference type="InterPro" id="IPR027417">
    <property type="entry name" value="P-loop_NTPase"/>
</dbReference>
<dbReference type="OrthoDB" id="9808735at2"/>
<organism evidence="3 4">
    <name type="scientific">Desulfurispirillum indicum (strain ATCC BAA-1389 / DSM 22839 / S5)</name>
    <dbReference type="NCBI Taxonomy" id="653733"/>
    <lineage>
        <taxon>Bacteria</taxon>
        <taxon>Pseudomonadati</taxon>
        <taxon>Chrysiogenota</taxon>
        <taxon>Chrysiogenia</taxon>
        <taxon>Chrysiogenales</taxon>
        <taxon>Chrysiogenaceae</taxon>
        <taxon>Desulfurispirillum</taxon>
    </lineage>
</organism>
<protein>
    <submittedName>
        <fullName evidence="3">tRNA 2-selenouridine synthase</fullName>
    </submittedName>
</protein>
<evidence type="ECO:0000313" key="3">
    <source>
        <dbReference type="EMBL" id="ADU65730.1"/>
    </source>
</evidence>
<dbReference type="InterPro" id="IPR036873">
    <property type="entry name" value="Rhodanese-like_dom_sf"/>
</dbReference>
<dbReference type="InterPro" id="IPR017582">
    <property type="entry name" value="SelU"/>
</dbReference>
<name>E6W369_DESIS</name>
<dbReference type="eggNOG" id="COG2603">
    <property type="taxonomic scope" value="Bacteria"/>
</dbReference>
<proteinExistence type="inferred from homology"/>
<dbReference type="NCBIfam" id="TIGR03167">
    <property type="entry name" value="tRNA_sel_U_synt"/>
    <property type="match status" value="1"/>
</dbReference>
<dbReference type="Pfam" id="PF00581">
    <property type="entry name" value="Rhodanese"/>
    <property type="match status" value="1"/>
</dbReference>
<dbReference type="GO" id="GO:0043828">
    <property type="term" value="F:tRNA 2-selenouridine synthase activity"/>
    <property type="evidence" value="ECO:0007669"/>
    <property type="project" value="InterPro"/>
</dbReference>
<keyword evidence="1" id="KW-0711">Selenium</keyword>
<evidence type="ECO:0000313" key="4">
    <source>
        <dbReference type="Proteomes" id="UP000002572"/>
    </source>
</evidence>
<dbReference type="InParanoid" id="E6W369"/>